<protein>
    <submittedName>
        <fullName evidence="1">Uncharacterized protein</fullName>
    </submittedName>
</protein>
<sequence>MSSHRIQKRFRINPDYLEHLENVKKENNLQTNGEAIEHILDENIKLKDELLGKGNNDVAENTSKILKAINQSSKDIKTILEFANTYAYREMFEENISTTESPTNWLNEAKEEVSRQIQYKRTQKLSEH</sequence>
<keyword evidence="1" id="KW-0614">Plasmid</keyword>
<dbReference type="RefSeq" id="WP_031884042.1">
    <property type="nucleotide sequence ID" value="NZ_CP054441.1"/>
</dbReference>
<organism evidence="1">
    <name type="scientific">Staphylococcus saprophyticus</name>
    <dbReference type="NCBI Taxonomy" id="29385"/>
    <lineage>
        <taxon>Bacteria</taxon>
        <taxon>Bacillati</taxon>
        <taxon>Bacillota</taxon>
        <taxon>Bacilli</taxon>
        <taxon>Bacillales</taxon>
        <taxon>Staphylococcaceae</taxon>
        <taxon>Staphylococcus</taxon>
    </lineage>
</organism>
<accession>A0A6H0A0M0</accession>
<geneLocation type="plasmid" evidence="1">
    <name>p1005578_vga</name>
</geneLocation>
<dbReference type="AlphaFoldDB" id="A0A6H0A0M0"/>
<dbReference type="EMBL" id="MN909556">
    <property type="protein sequence ID" value="QIS31345.1"/>
    <property type="molecule type" value="Genomic_DNA"/>
</dbReference>
<proteinExistence type="predicted"/>
<name>A0A6H0A0M0_STASA</name>
<reference evidence="1" key="1">
    <citation type="submission" date="2020-01" db="EMBL/GenBank/DDBJ databases">
        <title>Characterization of a novel vga gene recovered from a Staphylococcus saprophyticus causing a community-acquired urinary tract infection: Report from SENTRY Antimicrobial Surveillance Program 2017.</title>
        <authorList>
            <person name="Deshpande L.M."/>
            <person name="Cantrell L."/>
            <person name="Romero J.R."/>
            <person name="Carvalhaes C."/>
            <person name="Sader H.S."/>
            <person name="Mendes R.E."/>
        </authorList>
    </citation>
    <scope>NUCLEOTIDE SEQUENCE</scope>
    <source>
        <strain evidence="1">1005578</strain>
        <plasmid evidence="1">p1005578_vga</plasmid>
    </source>
</reference>
<evidence type="ECO:0000313" key="1">
    <source>
        <dbReference type="EMBL" id="QIS31345.1"/>
    </source>
</evidence>